<dbReference type="SUPFAM" id="SSF51905">
    <property type="entry name" value="FAD/NAD(P)-binding domain"/>
    <property type="match status" value="1"/>
</dbReference>
<dbReference type="HOGENOM" id="CLU_2899519_0_0_4"/>
<dbReference type="Gene3D" id="3.50.50.60">
    <property type="entry name" value="FAD/NAD(P)-binding domain"/>
    <property type="match status" value="1"/>
</dbReference>
<reference evidence="2 3" key="1">
    <citation type="submission" date="2011-05" db="EMBL/GenBank/DDBJ databases">
        <authorList>
            <person name="Muzny D."/>
            <person name="Qin X."/>
            <person name="Deng J."/>
            <person name="Jiang H."/>
            <person name="Liu Y."/>
            <person name="Qu J."/>
            <person name="Song X.-Z."/>
            <person name="Zhang L."/>
            <person name="Thornton R."/>
            <person name="Coyle M."/>
            <person name="Francisco L."/>
            <person name="Jackson L."/>
            <person name="Javaid M."/>
            <person name="Korchina V."/>
            <person name="Kovar C."/>
            <person name="Mata R."/>
            <person name="Mathew T."/>
            <person name="Ngo R."/>
            <person name="Nguyen L."/>
            <person name="Nguyen N."/>
            <person name="Okwuonu G."/>
            <person name="Ongeri F."/>
            <person name="Pham C."/>
            <person name="Simmons D."/>
            <person name="Wilczek-Boney K."/>
            <person name="Hale W."/>
            <person name="Jakkamsetti A."/>
            <person name="Pham P."/>
            <person name="Ruth R."/>
            <person name="San Lucas F."/>
            <person name="Warren J."/>
            <person name="Zhang J."/>
            <person name="Zhao Z."/>
            <person name="Zhou C."/>
            <person name="Zhu D."/>
            <person name="Lee S."/>
            <person name="Bess C."/>
            <person name="Blankenburg K."/>
            <person name="Forbes L."/>
            <person name="Fu Q."/>
            <person name="Gubbala S."/>
            <person name="Hirani K."/>
            <person name="Jayaseelan J.C."/>
            <person name="Lara F."/>
            <person name="Munidasa M."/>
            <person name="Palculict T."/>
            <person name="Patil S."/>
            <person name="Pu L.-L."/>
            <person name="Saada N."/>
            <person name="Tang L."/>
            <person name="Weissenberger G."/>
            <person name="Zhu Y."/>
            <person name="Hemphill L."/>
            <person name="Shang Y."/>
            <person name="Youmans B."/>
            <person name="Ayvaz T."/>
            <person name="Ross M."/>
            <person name="Santibanez J."/>
            <person name="Aqrawi P."/>
            <person name="Gross S."/>
            <person name="Joshi V."/>
            <person name="Fowler G."/>
            <person name="Nazareth L."/>
            <person name="Reid J."/>
            <person name="Worley K."/>
            <person name="Petrosino J."/>
            <person name="Highlander S."/>
            <person name="Gibbs R."/>
        </authorList>
    </citation>
    <scope>NUCLEOTIDE SEQUENCE [LARGE SCALE GENOMIC DNA]</scope>
    <source>
        <strain evidence="2 3">871</strain>
    </source>
</reference>
<protein>
    <submittedName>
        <fullName evidence="2">FAD-dependent oxidoreductase</fullName>
    </submittedName>
</protein>
<dbReference type="AlphaFoldDB" id="G4CHW1"/>
<dbReference type="InterPro" id="IPR004792">
    <property type="entry name" value="BaiN-like"/>
</dbReference>
<accession>G4CHW1</accession>
<evidence type="ECO:0000313" key="3">
    <source>
        <dbReference type="Proteomes" id="UP000003019"/>
    </source>
</evidence>
<dbReference type="PATRIC" id="fig|1032488.3.peg.1125"/>
<proteinExistence type="predicted"/>
<comment type="caution">
    <text evidence="2">The sequence shown here is derived from an EMBL/GenBank/DDBJ whole genome shotgun (WGS) entry which is preliminary data.</text>
</comment>
<organism evidence="2 3">
    <name type="scientific">Neisseria shayeganii 871</name>
    <dbReference type="NCBI Taxonomy" id="1032488"/>
    <lineage>
        <taxon>Bacteria</taxon>
        <taxon>Pseudomonadati</taxon>
        <taxon>Pseudomonadota</taxon>
        <taxon>Betaproteobacteria</taxon>
        <taxon>Neisseriales</taxon>
        <taxon>Neisseriaceae</taxon>
        <taxon>Neisseria</taxon>
    </lineage>
</organism>
<dbReference type="Proteomes" id="UP000003019">
    <property type="component" value="Unassembled WGS sequence"/>
</dbReference>
<evidence type="ECO:0000313" key="2">
    <source>
        <dbReference type="EMBL" id="EGY52545.1"/>
    </source>
</evidence>
<keyword evidence="3" id="KW-1185">Reference proteome</keyword>
<gene>
    <name evidence="2" type="ORF">HMPREF9371_1200</name>
</gene>
<name>G4CHW1_9NEIS</name>
<sequence length="62" mass="6600">MPSSPLYFDALIIGADAAGMMCAARIRQCGRTVALLDHAQKIGEKIRISGGGRCNFTNTQMA</sequence>
<dbReference type="EMBL" id="AGAY01000046">
    <property type="protein sequence ID" value="EGY52545.1"/>
    <property type="molecule type" value="Genomic_DNA"/>
</dbReference>
<dbReference type="PANTHER" id="PTHR42887">
    <property type="entry name" value="OS12G0638800 PROTEIN"/>
    <property type="match status" value="1"/>
</dbReference>
<evidence type="ECO:0000259" key="1">
    <source>
        <dbReference type="Pfam" id="PF03486"/>
    </source>
</evidence>
<dbReference type="InterPro" id="IPR057661">
    <property type="entry name" value="RsdA/BaiN/AoA(So)_Rossmann"/>
</dbReference>
<feature type="domain" description="RsdA/BaiN/AoA(So)-like Rossmann fold-like" evidence="1">
    <location>
        <begin position="9"/>
        <end position="60"/>
    </location>
</feature>
<dbReference type="Pfam" id="PF03486">
    <property type="entry name" value="HI0933_like"/>
    <property type="match status" value="1"/>
</dbReference>
<dbReference type="PANTHER" id="PTHR42887:SF2">
    <property type="entry name" value="OS12G0638800 PROTEIN"/>
    <property type="match status" value="1"/>
</dbReference>
<dbReference type="InterPro" id="IPR036188">
    <property type="entry name" value="FAD/NAD-bd_sf"/>
</dbReference>